<gene>
    <name evidence="2" type="ORF">KC01_LOCUS29265</name>
</gene>
<sequence>MREAADQAGEEREVDEAKGVDEEDSQQVLLLAAEAKEVLDVVAEEGEGAEGETQKRKGFKYSEMSEECKQSMEHWVKVTDELFPAAVFGA</sequence>
<keyword evidence="3" id="KW-1185">Reference proteome</keyword>
<name>A0AAV2LIC7_KNICA</name>
<feature type="region of interest" description="Disordered" evidence="1">
    <location>
        <begin position="1"/>
        <end position="24"/>
    </location>
</feature>
<dbReference type="EMBL" id="OZ035825">
    <property type="protein sequence ID" value="CAL1601266.1"/>
    <property type="molecule type" value="Genomic_DNA"/>
</dbReference>
<evidence type="ECO:0000256" key="1">
    <source>
        <dbReference type="SAM" id="MobiDB-lite"/>
    </source>
</evidence>
<dbReference type="Proteomes" id="UP001497482">
    <property type="component" value="Chromosome 3"/>
</dbReference>
<evidence type="ECO:0000313" key="2">
    <source>
        <dbReference type="EMBL" id="CAL1601266.1"/>
    </source>
</evidence>
<evidence type="ECO:0000313" key="3">
    <source>
        <dbReference type="Proteomes" id="UP001497482"/>
    </source>
</evidence>
<protein>
    <submittedName>
        <fullName evidence="2">Uncharacterized protein</fullName>
    </submittedName>
</protein>
<accession>A0AAV2LIC7</accession>
<proteinExistence type="predicted"/>
<organism evidence="2 3">
    <name type="scientific">Knipowitschia caucasica</name>
    <name type="common">Caucasian dwarf goby</name>
    <name type="synonym">Pomatoschistus caucasicus</name>
    <dbReference type="NCBI Taxonomy" id="637954"/>
    <lineage>
        <taxon>Eukaryota</taxon>
        <taxon>Metazoa</taxon>
        <taxon>Chordata</taxon>
        <taxon>Craniata</taxon>
        <taxon>Vertebrata</taxon>
        <taxon>Euteleostomi</taxon>
        <taxon>Actinopterygii</taxon>
        <taxon>Neopterygii</taxon>
        <taxon>Teleostei</taxon>
        <taxon>Neoteleostei</taxon>
        <taxon>Acanthomorphata</taxon>
        <taxon>Gobiaria</taxon>
        <taxon>Gobiiformes</taxon>
        <taxon>Gobioidei</taxon>
        <taxon>Gobiidae</taxon>
        <taxon>Gobiinae</taxon>
        <taxon>Knipowitschia</taxon>
    </lineage>
</organism>
<reference evidence="2 3" key="1">
    <citation type="submission" date="2024-04" db="EMBL/GenBank/DDBJ databases">
        <authorList>
            <person name="Waldvogel A.-M."/>
            <person name="Schoenle A."/>
        </authorList>
    </citation>
    <scope>NUCLEOTIDE SEQUENCE [LARGE SCALE GENOMIC DNA]</scope>
</reference>
<dbReference type="AlphaFoldDB" id="A0AAV2LIC7"/>
<feature type="compositionally biased region" description="Basic and acidic residues" evidence="1">
    <location>
        <begin position="1"/>
        <end position="20"/>
    </location>
</feature>